<dbReference type="InterPro" id="IPR003599">
    <property type="entry name" value="Ig_sub"/>
</dbReference>
<dbReference type="InterPro" id="IPR026823">
    <property type="entry name" value="cEGF"/>
</dbReference>
<dbReference type="SMART" id="SM00408">
    <property type="entry name" value="IGc2"/>
    <property type="match status" value="2"/>
</dbReference>
<gene>
    <name evidence="14" type="primary">FBLN5</name>
    <name evidence="14" type="ORF">AWC38_SpisGene6170</name>
</gene>
<dbReference type="InterPro" id="IPR000742">
    <property type="entry name" value="EGF"/>
</dbReference>
<dbReference type="InterPro" id="IPR001304">
    <property type="entry name" value="C-type_lectin-like"/>
</dbReference>
<dbReference type="PROSITE" id="PS50041">
    <property type="entry name" value="C_TYPE_LECTIN_2"/>
    <property type="match status" value="1"/>
</dbReference>
<dbReference type="Pfam" id="PF13927">
    <property type="entry name" value="Ig_3"/>
    <property type="match status" value="2"/>
</dbReference>
<dbReference type="STRING" id="50429.A0A2B4SJ09"/>
<sequence length="2196" mass="246463">MNCCMLITDVDECALINGGCRQQCVNYPGGYKCNCPRGFRLVFGKSCRDIDECVSNNGNCQHNCRNLFGSHRCSCDKGFHLNINGRTCSDINECKLVHDCQDTCSNTLGGYKCSCGKGYQLNTDKRTCTDIDECQSGKHSCEHYCHNADGHYFCTCRPGYTLLSGTKKCKVIETCQPNPCRHGGKCSALREKHYTCNCENTGYKGSRCETGYVLKPIFPKLLCNKQSEMLYLVARPLIRLKVVLSSEEGVAFQPQSFVFNSSKRTHLFTVIAEKPGIQRIRYDLEGESANDFEAPKLGVLFTAPKTSPRSSLSTKLFLRKGELPIGCEENQRKLSCEVRLLSTAPWTKNPSSTNGIVHINAAGNQDIPLSLIGLNSWDGFSRDKVIEASISMTAPSKKYVLLHSKNGACQARVTDTNSLLELIRNDAFVSSFMEALSSMAPEWLSFSVDENNNLFDIQNIAASLVPDLEHCSGFPLNQASSLIYYRPAVNYKIRVTQTEVPLFADGTTCFAINLCQPGLFVNLRKGDANLLKSTLNILRELKNDGLNLQVDSIGFHRNKETVRFVNGIIWNGKELQELSPFHFNMWLKGSLEWKFGVPKLLLLSFTMRGDAIIRSDHMESLFTTLMSQRMDMQLRGEAFLNVSGRALGKDFVLKLGLAKASGKAVLGDLPARFVSATLHVDKSLKMAAKLGDCRKLGEAGCNKSVRGIFFTLEKSASNLLNKSPLATYIRPIKNEPVRLAMLMSVSGGMQNNIVNIGEVKNFLSSIISLLPDLQYVIIKAKQVMPHGEIALQKSLDVVSQIKVSVGELKETLTGDKIKVSRALKLLNRIVNKLKYLKSITDVMRDHFPTTSKKGKYTELSNRIDEIRERFPKGLRLNFDGEPIDQIFNGISFKFRGNLCMGDLCFKELSTTVDFLTDKNCLSNALHTSVFRGRGEALSQMALGQDNILTLPAGHVVEFIFPRDSNAVSAHFVGRSNLLAVSQRVKVSLNKNQLSFETQGKIFDRYMANMHVVAMTGNATNWGSSVFTVNGRMTDSSHLSKRLQGRVTILANFLAERAAKRVRSCERSILYTEERLQTAKELVKKKELIFNKASLEKQRRLSKLQNVKAAYGNAAAELETSLAQFLEAKRNETCQFLKCNFSDSNTYTPAVCHKPILVNYTIPVCHKVKEALKEEVIVSKVVKVIEMVETSIVKHRGNCRQRIALISVIVGCDTYQVKIPGPKAPVTHHVTKNYREYKKKEIEKFICDAEKTETVLSGYLTYECSKYGSINVLDPKCVLNNLHCIGKMDLLAAKIDFRNKTMFRDFQEMITREKDTTHAQLELNKAEIEFDSAARQLKLAQARLKQSEFARKALTLSTVKQREKLGLTLGKKMEKISGKPLIYVESLTFSVVLTSSSAKTRFPLTANVRTFEGSRKGIQFPMDFKNENSSLALASKRILELLFGISQSRRRRSLRDESINSKRNDNDLSIERHECLLSKEAHILFSDIVQSMDFSIKNKREADQALFSGIRGIEELTDDGSNDGNSSYSDIFQFLKNAQLNTTGGTSWSDMLNDTRGFLDAVTLKKRFTQCSGILDCADFFFDSLDELYERENHPRAIEIKKGLQALNKIIDSILREDITMSLLERKLSQARLFINGSNDDMILCGQKPKIEKSSPVRVVSLLGGDVNLVCEAKSTLEVEYVWMKNGQSLEGENGAILELRNVTEDSEGAYKCHASNTRGTTVSNVTILVVHQRPHITEHPLDKQKLVGDEIMWIVCNSTGVPRPSTEWFFIPIKGMSQDAVRLNETGQVLEIRNLRKENAGFYYCNVSNLHGAAQSRIARLDVLRFIPGVPSIAVSLKLKQCFSTPSEVNSSPYDCNSKTIGNFHQIDTVAYQHITQKMLEHMSWPMKKIKDEYYTPFPDAAISFVLYGDDPITPEGKKLEALNEFSLSKRRIGDSLKKLYSSLEDENLKTQWGNLTILGAKESLKARFPSQKCPSGTGIHEDGYLCVYCPPGYYEVGNRTCEPCPVGTYQPDEGSTECVKCPYRDAFTEPGAVRESYCSDLSIPCIKPPQTEVARAQMPNNIKSLHHAGETVDFECQPGYKVVGNATAECNEGNWTETDFYCEKTCNPPWTELKKRCYLVIEAQFQLWKDVQSQCLKLNSLMVTISSEEENEFVHQLVQVFLREKRWTQAQMWLGLKKMHAIGNFLWVDMTTLKG</sequence>
<dbReference type="EMBL" id="LSMT01000071">
    <property type="protein sequence ID" value="PFX29109.1"/>
    <property type="molecule type" value="Genomic_DNA"/>
</dbReference>
<evidence type="ECO:0000256" key="4">
    <source>
        <dbReference type="ARBA" id="ARBA00022536"/>
    </source>
</evidence>
<evidence type="ECO:0000259" key="10">
    <source>
        <dbReference type="PROSITE" id="PS50026"/>
    </source>
</evidence>
<dbReference type="Gene3D" id="2.60.40.10">
    <property type="entry name" value="Immunoglobulins"/>
    <property type="match status" value="2"/>
</dbReference>
<dbReference type="InterPro" id="IPR000152">
    <property type="entry name" value="EGF-type_Asp/Asn_hydroxyl_site"/>
</dbReference>
<feature type="domain" description="EGF-like" evidence="10">
    <location>
        <begin position="9"/>
        <end position="48"/>
    </location>
</feature>
<evidence type="ECO:0000256" key="1">
    <source>
        <dbReference type="ARBA" id="ARBA00004498"/>
    </source>
</evidence>
<dbReference type="OrthoDB" id="5946070at2759"/>
<dbReference type="CDD" id="cd00054">
    <property type="entry name" value="EGF_CA"/>
    <property type="match status" value="4"/>
</dbReference>
<dbReference type="PANTHER" id="PTHR24050">
    <property type="entry name" value="PA14 DOMAIN-CONTAINING PROTEIN"/>
    <property type="match status" value="1"/>
</dbReference>
<dbReference type="SMART" id="SM00409">
    <property type="entry name" value="IG"/>
    <property type="match status" value="2"/>
</dbReference>
<feature type="domain" description="EGF-like" evidence="10">
    <location>
        <begin position="90"/>
        <end position="129"/>
    </location>
</feature>
<evidence type="ECO:0000259" key="12">
    <source>
        <dbReference type="PROSITE" id="PS50835"/>
    </source>
</evidence>
<dbReference type="SUPFAM" id="SSF57184">
    <property type="entry name" value="Growth factor receptor domain"/>
    <property type="match status" value="1"/>
</dbReference>
<feature type="domain" description="Ig-like" evidence="12">
    <location>
        <begin position="1648"/>
        <end position="1723"/>
    </location>
</feature>
<dbReference type="InterPro" id="IPR018097">
    <property type="entry name" value="EGF_Ca-bd_CS"/>
</dbReference>
<keyword evidence="6" id="KW-0677">Repeat</keyword>
<comment type="caution">
    <text evidence="8">Lacks conserved residue(s) required for the propagation of feature annotation.</text>
</comment>
<evidence type="ECO:0000313" key="14">
    <source>
        <dbReference type="EMBL" id="PFX29109.1"/>
    </source>
</evidence>
<dbReference type="InterPro" id="IPR011641">
    <property type="entry name" value="Tyr-kin_ephrin_A/B_rcpt-like"/>
</dbReference>
<dbReference type="InterPro" id="IPR000436">
    <property type="entry name" value="Sushi_SCR_CCP_dom"/>
</dbReference>
<feature type="domain" description="C-type lectin" evidence="11">
    <location>
        <begin position="2114"/>
        <end position="2196"/>
    </location>
</feature>
<evidence type="ECO:0000256" key="7">
    <source>
        <dbReference type="ARBA" id="ARBA00023157"/>
    </source>
</evidence>
<keyword evidence="5" id="KW-0732">Signal</keyword>
<evidence type="ECO:0000256" key="8">
    <source>
        <dbReference type="PROSITE-ProRule" id="PRU00076"/>
    </source>
</evidence>
<dbReference type="SMART" id="SM01411">
    <property type="entry name" value="Ephrin_rec_like"/>
    <property type="match status" value="1"/>
</dbReference>
<evidence type="ECO:0000256" key="9">
    <source>
        <dbReference type="PROSITE-ProRule" id="PRU00302"/>
    </source>
</evidence>
<dbReference type="FunFam" id="2.10.25.10:FF:000240">
    <property type="entry name" value="Vitamin K-dependent protein S"/>
    <property type="match status" value="3"/>
</dbReference>
<dbReference type="InterPro" id="IPR016187">
    <property type="entry name" value="CTDL_fold"/>
</dbReference>
<dbReference type="SUPFAM" id="SSF48726">
    <property type="entry name" value="Immunoglobulin"/>
    <property type="match status" value="2"/>
</dbReference>
<feature type="domain" description="Sushi" evidence="13">
    <location>
        <begin position="2044"/>
        <end position="2105"/>
    </location>
</feature>
<dbReference type="Proteomes" id="UP000225706">
    <property type="component" value="Unassembled WGS sequence"/>
</dbReference>
<dbReference type="Pfam" id="PF12662">
    <property type="entry name" value="cEGF"/>
    <property type="match status" value="3"/>
</dbReference>
<keyword evidence="7 8" id="KW-1015">Disulfide bond</keyword>
<comment type="caution">
    <text evidence="14">The sequence shown here is derived from an EMBL/GenBank/DDBJ whole genome shotgun (WGS) entry which is preliminary data.</text>
</comment>
<dbReference type="InterPro" id="IPR035976">
    <property type="entry name" value="Sushi/SCR/CCP_sf"/>
</dbReference>
<keyword evidence="4 8" id="KW-0245">EGF-like domain</keyword>
<dbReference type="CDD" id="cd00037">
    <property type="entry name" value="CLECT"/>
    <property type="match status" value="1"/>
</dbReference>
<protein>
    <submittedName>
        <fullName evidence="14">Fibulin-5</fullName>
    </submittedName>
</protein>
<dbReference type="InterPro" id="IPR013783">
    <property type="entry name" value="Ig-like_fold"/>
</dbReference>
<organism evidence="14 15">
    <name type="scientific">Stylophora pistillata</name>
    <name type="common">Smooth cauliflower coral</name>
    <dbReference type="NCBI Taxonomy" id="50429"/>
    <lineage>
        <taxon>Eukaryota</taxon>
        <taxon>Metazoa</taxon>
        <taxon>Cnidaria</taxon>
        <taxon>Anthozoa</taxon>
        <taxon>Hexacorallia</taxon>
        <taxon>Scleractinia</taxon>
        <taxon>Astrocoeniina</taxon>
        <taxon>Pocilloporidae</taxon>
        <taxon>Stylophora</taxon>
    </lineage>
</organism>
<dbReference type="SUPFAM" id="SSF57535">
    <property type="entry name" value="Complement control module/SCR domain"/>
    <property type="match status" value="1"/>
</dbReference>
<dbReference type="Gene3D" id="3.10.100.10">
    <property type="entry name" value="Mannose-Binding Protein A, subunit A"/>
    <property type="match status" value="1"/>
</dbReference>
<keyword evidence="3" id="KW-0272">Extracellular matrix</keyword>
<keyword evidence="9" id="KW-0768">Sushi</keyword>
<dbReference type="Gene3D" id="2.10.70.10">
    <property type="entry name" value="Complement Module, domain 1"/>
    <property type="match status" value="1"/>
</dbReference>
<feature type="domain" description="EGF-like" evidence="10">
    <location>
        <begin position="171"/>
        <end position="209"/>
    </location>
</feature>
<feature type="domain" description="Ig-like" evidence="12">
    <location>
        <begin position="1734"/>
        <end position="1822"/>
    </location>
</feature>
<dbReference type="SMART" id="SM00179">
    <property type="entry name" value="EGF_CA"/>
    <property type="match status" value="5"/>
</dbReference>
<comment type="subcellular location">
    <subcellularLocation>
        <location evidence="1">Secreted</location>
        <location evidence="1">Extracellular space</location>
        <location evidence="1">Extracellular matrix</location>
    </subcellularLocation>
</comment>
<dbReference type="SMART" id="SM00181">
    <property type="entry name" value="EGF"/>
    <property type="match status" value="6"/>
</dbReference>
<feature type="domain" description="EGF-like" evidence="10">
    <location>
        <begin position="130"/>
        <end position="170"/>
    </location>
</feature>
<dbReference type="Gene3D" id="2.10.25.10">
    <property type="entry name" value="Laminin"/>
    <property type="match status" value="5"/>
</dbReference>
<name>A0A2B4SJ09_STYPI</name>
<reference evidence="15" key="1">
    <citation type="journal article" date="2017" name="bioRxiv">
        <title>Comparative analysis of the genomes of Stylophora pistillata and Acropora digitifera provides evidence for extensive differences between species of corals.</title>
        <authorList>
            <person name="Voolstra C.R."/>
            <person name="Li Y."/>
            <person name="Liew Y.J."/>
            <person name="Baumgarten S."/>
            <person name="Zoccola D."/>
            <person name="Flot J.-F."/>
            <person name="Tambutte S."/>
            <person name="Allemand D."/>
            <person name="Aranda M."/>
        </authorList>
    </citation>
    <scope>NUCLEOTIDE SEQUENCE [LARGE SCALE GENOMIC DNA]</scope>
</reference>
<dbReference type="InterPro" id="IPR016186">
    <property type="entry name" value="C-type_lectin-like/link_sf"/>
</dbReference>
<dbReference type="InterPro" id="IPR009030">
    <property type="entry name" value="Growth_fac_rcpt_cys_sf"/>
</dbReference>
<evidence type="ECO:0000256" key="5">
    <source>
        <dbReference type="ARBA" id="ARBA00022729"/>
    </source>
</evidence>
<dbReference type="InterPro" id="IPR003598">
    <property type="entry name" value="Ig_sub2"/>
</dbReference>
<dbReference type="PROSITE" id="PS50026">
    <property type="entry name" value="EGF_3"/>
    <property type="match status" value="5"/>
</dbReference>
<evidence type="ECO:0000256" key="3">
    <source>
        <dbReference type="ARBA" id="ARBA00022530"/>
    </source>
</evidence>
<evidence type="ECO:0000259" key="11">
    <source>
        <dbReference type="PROSITE" id="PS50041"/>
    </source>
</evidence>
<dbReference type="SUPFAM" id="SSF56436">
    <property type="entry name" value="C-type lectin-like"/>
    <property type="match status" value="1"/>
</dbReference>
<dbReference type="InterPro" id="IPR001881">
    <property type="entry name" value="EGF-like_Ca-bd_dom"/>
</dbReference>
<dbReference type="Pfam" id="PF07699">
    <property type="entry name" value="Ephrin_rec_like"/>
    <property type="match status" value="1"/>
</dbReference>
<keyword evidence="15" id="KW-1185">Reference proteome</keyword>
<dbReference type="PROSITE" id="PS50835">
    <property type="entry name" value="IG_LIKE"/>
    <property type="match status" value="2"/>
</dbReference>
<comment type="similarity">
    <text evidence="2">Belongs to the fibulin family.</text>
</comment>
<proteinExistence type="inferred from homology"/>
<dbReference type="SMART" id="SM00032">
    <property type="entry name" value="CCP"/>
    <property type="match status" value="1"/>
</dbReference>
<dbReference type="PROSITE" id="PS01186">
    <property type="entry name" value="EGF_2"/>
    <property type="match status" value="4"/>
</dbReference>
<evidence type="ECO:0000256" key="2">
    <source>
        <dbReference type="ARBA" id="ARBA00006127"/>
    </source>
</evidence>
<dbReference type="GO" id="GO:0005509">
    <property type="term" value="F:calcium ion binding"/>
    <property type="evidence" value="ECO:0007669"/>
    <property type="project" value="InterPro"/>
</dbReference>
<dbReference type="InterPro" id="IPR036179">
    <property type="entry name" value="Ig-like_dom_sf"/>
</dbReference>
<feature type="domain" description="EGF-like" evidence="10">
    <location>
        <begin position="49"/>
        <end position="89"/>
    </location>
</feature>
<dbReference type="Pfam" id="PF00084">
    <property type="entry name" value="Sushi"/>
    <property type="match status" value="1"/>
</dbReference>
<evidence type="ECO:0000256" key="6">
    <source>
        <dbReference type="ARBA" id="ARBA00022737"/>
    </source>
</evidence>
<feature type="disulfide bond" evidence="8">
    <location>
        <begin position="94"/>
        <end position="104"/>
    </location>
</feature>
<dbReference type="Gene3D" id="2.10.50.10">
    <property type="entry name" value="Tumor Necrosis Factor Receptor, subunit A, domain 2"/>
    <property type="match status" value="1"/>
</dbReference>
<evidence type="ECO:0000259" key="13">
    <source>
        <dbReference type="PROSITE" id="PS50923"/>
    </source>
</evidence>
<dbReference type="PROSITE" id="PS01187">
    <property type="entry name" value="EGF_CA"/>
    <property type="match status" value="2"/>
</dbReference>
<evidence type="ECO:0000313" key="15">
    <source>
        <dbReference type="Proteomes" id="UP000225706"/>
    </source>
</evidence>
<accession>A0A2B4SJ09</accession>
<dbReference type="InterPro" id="IPR007110">
    <property type="entry name" value="Ig-like_dom"/>
</dbReference>
<dbReference type="CDD" id="cd00033">
    <property type="entry name" value="CCP"/>
    <property type="match status" value="1"/>
</dbReference>
<dbReference type="Pfam" id="PF00008">
    <property type="entry name" value="EGF"/>
    <property type="match status" value="1"/>
</dbReference>
<dbReference type="PANTHER" id="PTHR24050:SF27">
    <property type="entry name" value="FIBRILLIN-1"/>
    <property type="match status" value="1"/>
</dbReference>
<dbReference type="PROSITE" id="PS00010">
    <property type="entry name" value="ASX_HYDROXYL"/>
    <property type="match status" value="3"/>
</dbReference>
<keyword evidence="3" id="KW-0964">Secreted</keyword>
<dbReference type="InterPro" id="IPR052235">
    <property type="entry name" value="Nephronectin_domain"/>
</dbReference>
<dbReference type="PROSITE" id="PS50923">
    <property type="entry name" value="SUSHI"/>
    <property type="match status" value="1"/>
</dbReference>
<dbReference type="SUPFAM" id="SSF57196">
    <property type="entry name" value="EGF/Laminin"/>
    <property type="match status" value="2"/>
</dbReference>